<dbReference type="InterPro" id="IPR014284">
    <property type="entry name" value="RNA_pol_sigma-70_dom"/>
</dbReference>
<evidence type="ECO:0000256" key="5">
    <source>
        <dbReference type="SAM" id="MobiDB-lite"/>
    </source>
</evidence>
<feature type="region of interest" description="Disordered" evidence="5">
    <location>
        <begin position="199"/>
        <end position="222"/>
    </location>
</feature>
<dbReference type="InterPro" id="IPR036388">
    <property type="entry name" value="WH-like_DNA-bd_sf"/>
</dbReference>
<dbReference type="Gene3D" id="1.10.1740.10">
    <property type="match status" value="1"/>
</dbReference>
<organism evidence="8 9">
    <name type="scientific">Streptomyces roseoviridis</name>
    <dbReference type="NCBI Taxonomy" id="67361"/>
    <lineage>
        <taxon>Bacteria</taxon>
        <taxon>Bacillati</taxon>
        <taxon>Actinomycetota</taxon>
        <taxon>Actinomycetes</taxon>
        <taxon>Kitasatosporales</taxon>
        <taxon>Streptomycetaceae</taxon>
        <taxon>Streptomyces</taxon>
    </lineage>
</organism>
<evidence type="ECO:0000259" key="7">
    <source>
        <dbReference type="Pfam" id="PF08281"/>
    </source>
</evidence>
<evidence type="ECO:0000256" key="1">
    <source>
        <dbReference type="ARBA" id="ARBA00010641"/>
    </source>
</evidence>
<feature type="domain" description="RNA polymerase sigma-70 region 2" evidence="6">
    <location>
        <begin position="29"/>
        <end position="91"/>
    </location>
</feature>
<name>A0ABV5QRA4_9ACTN</name>
<dbReference type="Gene3D" id="1.10.10.10">
    <property type="entry name" value="Winged helix-like DNA-binding domain superfamily/Winged helix DNA-binding domain"/>
    <property type="match status" value="1"/>
</dbReference>
<sequence>MTDTTPAPALAPETDEQRTARFARDAVGYRPQLYAQAMRLTGNPADAEDLVQETYTRAYRGFHQFRPGTNLRAWLHRILTNVHLTACRKRRVEQMYATGADIEDRQLARAASHTAEGLPSVEAQVMARVPDPVISEALRSIPGDFRTVVYLADVEGLPYEEIASLVGVPCGTVNSRLHRGRRRLRSLLDGQFGYRADRASAVGAEAHPSPHDTRTRTGRDAS</sequence>
<dbReference type="RefSeq" id="WP_345487383.1">
    <property type="nucleotide sequence ID" value="NZ_BAAAWU010000001.1"/>
</dbReference>
<comment type="caution">
    <text evidence="8">The sequence shown here is derived from an EMBL/GenBank/DDBJ whole genome shotgun (WGS) entry which is preliminary data.</text>
</comment>
<dbReference type="InterPro" id="IPR007627">
    <property type="entry name" value="RNA_pol_sigma70_r2"/>
</dbReference>
<evidence type="ECO:0000256" key="2">
    <source>
        <dbReference type="ARBA" id="ARBA00023015"/>
    </source>
</evidence>
<proteinExistence type="inferred from homology"/>
<feature type="compositionally biased region" description="Basic and acidic residues" evidence="5">
    <location>
        <begin position="208"/>
        <end position="222"/>
    </location>
</feature>
<reference evidence="8 9" key="1">
    <citation type="submission" date="2024-09" db="EMBL/GenBank/DDBJ databases">
        <authorList>
            <person name="Sun Q."/>
            <person name="Mori K."/>
        </authorList>
    </citation>
    <scope>NUCLEOTIDE SEQUENCE [LARGE SCALE GENOMIC DNA]</scope>
    <source>
        <strain evidence="8 9">JCM 4414</strain>
    </source>
</reference>
<accession>A0ABV5QRA4</accession>
<evidence type="ECO:0000313" key="8">
    <source>
        <dbReference type="EMBL" id="MFB9556001.1"/>
    </source>
</evidence>
<evidence type="ECO:0000256" key="4">
    <source>
        <dbReference type="ARBA" id="ARBA00023163"/>
    </source>
</evidence>
<dbReference type="InterPro" id="IPR013325">
    <property type="entry name" value="RNA_pol_sigma_r2"/>
</dbReference>
<dbReference type="SUPFAM" id="SSF88946">
    <property type="entry name" value="Sigma2 domain of RNA polymerase sigma factors"/>
    <property type="match status" value="1"/>
</dbReference>
<comment type="similarity">
    <text evidence="1">Belongs to the sigma-70 factor family. ECF subfamily.</text>
</comment>
<evidence type="ECO:0000256" key="3">
    <source>
        <dbReference type="ARBA" id="ARBA00023082"/>
    </source>
</evidence>
<keyword evidence="9" id="KW-1185">Reference proteome</keyword>
<feature type="domain" description="RNA polymerase sigma factor 70 region 4 type 2" evidence="7">
    <location>
        <begin position="134"/>
        <end position="184"/>
    </location>
</feature>
<dbReference type="PANTHER" id="PTHR43133">
    <property type="entry name" value="RNA POLYMERASE ECF-TYPE SIGMA FACTO"/>
    <property type="match status" value="1"/>
</dbReference>
<dbReference type="SUPFAM" id="SSF88659">
    <property type="entry name" value="Sigma3 and sigma4 domains of RNA polymerase sigma factors"/>
    <property type="match status" value="1"/>
</dbReference>
<dbReference type="PANTHER" id="PTHR43133:SF59">
    <property type="entry name" value="ECF RNA POLYMERASE SIGMA FACTOR SIGR"/>
    <property type="match status" value="1"/>
</dbReference>
<evidence type="ECO:0000259" key="6">
    <source>
        <dbReference type="Pfam" id="PF04542"/>
    </source>
</evidence>
<dbReference type="Pfam" id="PF04542">
    <property type="entry name" value="Sigma70_r2"/>
    <property type="match status" value="1"/>
</dbReference>
<dbReference type="Pfam" id="PF08281">
    <property type="entry name" value="Sigma70_r4_2"/>
    <property type="match status" value="1"/>
</dbReference>
<protein>
    <submittedName>
        <fullName evidence="8">Sigma-70 family RNA polymerase sigma factor</fullName>
    </submittedName>
</protein>
<dbReference type="Proteomes" id="UP001589716">
    <property type="component" value="Unassembled WGS sequence"/>
</dbReference>
<dbReference type="InterPro" id="IPR039425">
    <property type="entry name" value="RNA_pol_sigma-70-like"/>
</dbReference>
<dbReference type="InterPro" id="IPR013249">
    <property type="entry name" value="RNA_pol_sigma70_r4_t2"/>
</dbReference>
<dbReference type="NCBIfam" id="TIGR02937">
    <property type="entry name" value="sigma70-ECF"/>
    <property type="match status" value="1"/>
</dbReference>
<dbReference type="EMBL" id="JBHMCT010000010">
    <property type="protein sequence ID" value="MFB9556001.1"/>
    <property type="molecule type" value="Genomic_DNA"/>
</dbReference>
<keyword evidence="2" id="KW-0805">Transcription regulation</keyword>
<dbReference type="InterPro" id="IPR013324">
    <property type="entry name" value="RNA_pol_sigma_r3/r4-like"/>
</dbReference>
<gene>
    <name evidence="8" type="ORF">ACFFTP_17620</name>
</gene>
<keyword evidence="3" id="KW-0731">Sigma factor</keyword>
<keyword evidence="4" id="KW-0804">Transcription</keyword>
<evidence type="ECO:0000313" key="9">
    <source>
        <dbReference type="Proteomes" id="UP001589716"/>
    </source>
</evidence>